<evidence type="ECO:0000313" key="1">
    <source>
        <dbReference type="EMBL" id="PFH56147.1"/>
    </source>
</evidence>
<proteinExistence type="predicted"/>
<reference evidence="1 2" key="2">
    <citation type="journal article" date="2017" name="Sci. Rep.">
        <title>Ant-infecting Ophiocordyceps genomes reveal a high diversity of potential behavioral manipulation genes and a possible major role for enterotoxins.</title>
        <authorList>
            <person name="de Bekker C."/>
            <person name="Ohm R.A."/>
            <person name="Evans H.C."/>
            <person name="Brachmann A."/>
            <person name="Hughes D.P."/>
        </authorList>
    </citation>
    <scope>NUCLEOTIDE SEQUENCE [LARGE SCALE GENOMIC DNA]</scope>
    <source>
        <strain evidence="1 2">SC16a</strain>
    </source>
</reference>
<comment type="caution">
    <text evidence="1">The sequence shown here is derived from an EMBL/GenBank/DDBJ whole genome shotgun (WGS) entry which is preliminary data.</text>
</comment>
<dbReference type="Proteomes" id="UP000037136">
    <property type="component" value="Unassembled WGS sequence"/>
</dbReference>
<accession>A0A2A9P5B7</accession>
<dbReference type="EMBL" id="LAZP02000650">
    <property type="protein sequence ID" value="PFH56147.1"/>
    <property type="molecule type" value="Genomic_DNA"/>
</dbReference>
<sequence>MYISTITPHVSPIAWLPPAVPLPKGDGPLLLAPLRPSPYLASPGVRTDAFLGKATDLPTYVAATSVSSVLRIAPPAVCYHFILFSLRLRCVRALPRDLDRAEYHNLEKTPR</sequence>
<dbReference type="AlphaFoldDB" id="A0A2A9P5B7"/>
<name>A0A2A9P5B7_OPHUN</name>
<evidence type="ECO:0000313" key="2">
    <source>
        <dbReference type="Proteomes" id="UP000037136"/>
    </source>
</evidence>
<gene>
    <name evidence="1" type="ORF">XA68_17001</name>
</gene>
<keyword evidence="2" id="KW-1185">Reference proteome</keyword>
<reference evidence="1 2" key="1">
    <citation type="journal article" date="2015" name="BMC Genomics">
        <title>Gene expression during zombie ant biting behavior reflects the complexity underlying fungal parasitic behavioral manipulation.</title>
        <authorList>
            <person name="de Bekker C."/>
            <person name="Ohm R.A."/>
            <person name="Loreto R.G."/>
            <person name="Sebastian A."/>
            <person name="Albert I."/>
            <person name="Merrow M."/>
            <person name="Brachmann A."/>
            <person name="Hughes D.P."/>
        </authorList>
    </citation>
    <scope>NUCLEOTIDE SEQUENCE [LARGE SCALE GENOMIC DNA]</scope>
    <source>
        <strain evidence="1 2">SC16a</strain>
    </source>
</reference>
<protein>
    <submittedName>
        <fullName evidence="1">Uncharacterized protein</fullName>
    </submittedName>
</protein>
<organism evidence="1 2">
    <name type="scientific">Ophiocordyceps unilateralis</name>
    <name type="common">Zombie-ant fungus</name>
    <name type="synonym">Torrubia unilateralis</name>
    <dbReference type="NCBI Taxonomy" id="268505"/>
    <lineage>
        <taxon>Eukaryota</taxon>
        <taxon>Fungi</taxon>
        <taxon>Dikarya</taxon>
        <taxon>Ascomycota</taxon>
        <taxon>Pezizomycotina</taxon>
        <taxon>Sordariomycetes</taxon>
        <taxon>Hypocreomycetidae</taxon>
        <taxon>Hypocreales</taxon>
        <taxon>Ophiocordycipitaceae</taxon>
        <taxon>Ophiocordyceps</taxon>
    </lineage>
</organism>